<evidence type="ECO:0000256" key="3">
    <source>
        <dbReference type="SAM" id="MobiDB-lite"/>
    </source>
</evidence>
<keyword evidence="4" id="KW-0812">Transmembrane</keyword>
<comment type="caution">
    <text evidence="6">The sequence shown here is derived from an EMBL/GenBank/DDBJ whole genome shotgun (WGS) entry which is preliminary data.</text>
</comment>
<dbReference type="GO" id="GO:0005886">
    <property type="term" value="C:plasma membrane"/>
    <property type="evidence" value="ECO:0007669"/>
    <property type="project" value="InterPro"/>
</dbReference>
<accession>A0A225DFQ1</accession>
<sequence>MWMTDTAIGVVMALGLVVLYLLSCIRVLNEYERGVIFRLGHAMPKAKGPGLILVFVPVDRMVRVDLRTVAKVIEPQDVITRDNVSVKVDAVLYYRVVDPMKAVLVVENFMYATSQVALTTLRSTLGQAELDELLTERDKVNHRLQEIIDGHTEPWGIKVSVVEVKDVDLPEPMKRSMAAQAEAERARRAKVINAQGEFQAATKLREAAEIMTPYPMAMQMRYLQALAEVAADKNSTIIFPLPIELLAPFLKHAPAGANSSTHTNGTPGNPNDPVSSESLGGVGPTANGRIPAGISASK</sequence>
<dbReference type="PRINTS" id="PR00721">
    <property type="entry name" value="STOMATIN"/>
</dbReference>
<dbReference type="CDD" id="cd08826">
    <property type="entry name" value="SPFH_eoslipins_u1"/>
    <property type="match status" value="1"/>
</dbReference>
<name>A0A225DFQ1_9BACT</name>
<keyword evidence="4" id="KW-1133">Transmembrane helix</keyword>
<protein>
    <submittedName>
        <fullName evidence="6">Putative stomatin/prohibitin-family membrane protease subunit</fullName>
    </submittedName>
</protein>
<feature type="domain" description="Band 7" evidence="5">
    <location>
        <begin position="23"/>
        <end position="181"/>
    </location>
</feature>
<dbReference type="InterPro" id="IPR036013">
    <property type="entry name" value="Band_7/SPFH_dom_sf"/>
</dbReference>
<dbReference type="PANTHER" id="PTHR10264">
    <property type="entry name" value="BAND 7 PROTEIN-RELATED"/>
    <property type="match status" value="1"/>
</dbReference>
<dbReference type="GO" id="GO:0006508">
    <property type="term" value="P:proteolysis"/>
    <property type="evidence" value="ECO:0007669"/>
    <property type="project" value="UniProtKB-KW"/>
</dbReference>
<dbReference type="AlphaFoldDB" id="A0A225DFQ1"/>
<keyword evidence="4" id="KW-0472">Membrane</keyword>
<dbReference type="SUPFAM" id="SSF117892">
    <property type="entry name" value="Band 7/SPFH domain"/>
    <property type="match status" value="1"/>
</dbReference>
<dbReference type="InterPro" id="IPR043202">
    <property type="entry name" value="Band-7_stomatin-like"/>
</dbReference>
<comment type="similarity">
    <text evidence="2">Belongs to the band 7/mec-2 family.</text>
</comment>
<dbReference type="PANTHER" id="PTHR10264:SF19">
    <property type="entry name" value="AT06885P-RELATED"/>
    <property type="match status" value="1"/>
</dbReference>
<dbReference type="InterPro" id="IPR001972">
    <property type="entry name" value="Stomatin_HflK_fam"/>
</dbReference>
<dbReference type="Gene3D" id="3.30.479.30">
    <property type="entry name" value="Band 7 domain"/>
    <property type="match status" value="1"/>
</dbReference>
<feature type="transmembrane region" description="Helical" evidence="4">
    <location>
        <begin position="6"/>
        <end position="28"/>
    </location>
</feature>
<keyword evidence="7" id="KW-1185">Reference proteome</keyword>
<keyword evidence="6" id="KW-0645">Protease</keyword>
<gene>
    <name evidence="6" type="ORF">FRUB_05693</name>
</gene>
<dbReference type="Proteomes" id="UP000214646">
    <property type="component" value="Unassembled WGS sequence"/>
</dbReference>
<evidence type="ECO:0000256" key="2">
    <source>
        <dbReference type="ARBA" id="ARBA00008164"/>
    </source>
</evidence>
<dbReference type="SMART" id="SM00244">
    <property type="entry name" value="PHB"/>
    <property type="match status" value="1"/>
</dbReference>
<dbReference type="Gene3D" id="6.10.250.2090">
    <property type="match status" value="1"/>
</dbReference>
<dbReference type="InterPro" id="IPR001107">
    <property type="entry name" value="Band_7"/>
</dbReference>
<dbReference type="FunFam" id="3.30.479.30:FF:000004">
    <property type="entry name" value="Putative membrane protease family, stomatin"/>
    <property type="match status" value="1"/>
</dbReference>
<evidence type="ECO:0000256" key="4">
    <source>
        <dbReference type="SAM" id="Phobius"/>
    </source>
</evidence>
<reference evidence="7" key="1">
    <citation type="submission" date="2017-06" db="EMBL/GenBank/DDBJ databases">
        <title>Genome analysis of Fimbriiglobus ruber SP5, the first member of the order Planctomycetales with confirmed chitinolytic capability.</title>
        <authorList>
            <person name="Ravin N.V."/>
            <person name="Rakitin A.L."/>
            <person name="Ivanova A.A."/>
            <person name="Beletsky A.V."/>
            <person name="Kulichevskaya I.S."/>
            <person name="Mardanov A.V."/>
            <person name="Dedysh S.N."/>
        </authorList>
    </citation>
    <scope>NUCLEOTIDE SEQUENCE [LARGE SCALE GENOMIC DNA]</scope>
    <source>
        <strain evidence="7">SP5</strain>
    </source>
</reference>
<proteinExistence type="inferred from homology"/>
<feature type="region of interest" description="Disordered" evidence="3">
    <location>
        <begin position="257"/>
        <end position="298"/>
    </location>
</feature>
<evidence type="ECO:0000256" key="1">
    <source>
        <dbReference type="ARBA" id="ARBA00004167"/>
    </source>
</evidence>
<keyword evidence="6" id="KW-0378">Hydrolase</keyword>
<dbReference type="OrthoDB" id="9809197at2"/>
<dbReference type="GO" id="GO:0098552">
    <property type="term" value="C:side of membrane"/>
    <property type="evidence" value="ECO:0007669"/>
    <property type="project" value="UniProtKB-ARBA"/>
</dbReference>
<comment type="subcellular location">
    <subcellularLocation>
        <location evidence="1">Membrane</location>
        <topology evidence="1">Single-pass membrane protein</topology>
    </subcellularLocation>
</comment>
<organism evidence="6 7">
    <name type="scientific">Fimbriiglobus ruber</name>
    <dbReference type="NCBI Taxonomy" id="1908690"/>
    <lineage>
        <taxon>Bacteria</taxon>
        <taxon>Pseudomonadati</taxon>
        <taxon>Planctomycetota</taxon>
        <taxon>Planctomycetia</taxon>
        <taxon>Gemmatales</taxon>
        <taxon>Gemmataceae</taxon>
        <taxon>Fimbriiglobus</taxon>
    </lineage>
</organism>
<dbReference type="EMBL" id="NIDE01000009">
    <property type="protein sequence ID" value="OWK39803.1"/>
    <property type="molecule type" value="Genomic_DNA"/>
</dbReference>
<evidence type="ECO:0000259" key="5">
    <source>
        <dbReference type="SMART" id="SM00244"/>
    </source>
</evidence>
<dbReference type="GO" id="GO:0008233">
    <property type="term" value="F:peptidase activity"/>
    <property type="evidence" value="ECO:0007669"/>
    <property type="project" value="UniProtKB-KW"/>
</dbReference>
<dbReference type="Pfam" id="PF01145">
    <property type="entry name" value="Band_7"/>
    <property type="match status" value="1"/>
</dbReference>
<evidence type="ECO:0000313" key="7">
    <source>
        <dbReference type="Proteomes" id="UP000214646"/>
    </source>
</evidence>
<feature type="compositionally biased region" description="Polar residues" evidence="3">
    <location>
        <begin position="257"/>
        <end position="278"/>
    </location>
</feature>
<evidence type="ECO:0000313" key="6">
    <source>
        <dbReference type="EMBL" id="OWK39803.1"/>
    </source>
</evidence>